<dbReference type="GeneID" id="68094610"/>
<feature type="domain" description="CCR4-NOT transcription complex subunit 1 HEAT repeat" evidence="11">
    <location>
        <begin position="355"/>
        <end position="495"/>
    </location>
</feature>
<dbReference type="Gene3D" id="1.25.40.800">
    <property type="match status" value="1"/>
</dbReference>
<dbReference type="PANTHER" id="PTHR13162">
    <property type="entry name" value="CCR4-NOT TRANSCRIPTION COMPLEX"/>
    <property type="match status" value="1"/>
</dbReference>
<evidence type="ECO:0000256" key="1">
    <source>
        <dbReference type="ARBA" id="ARBA00004123"/>
    </source>
</evidence>
<dbReference type="GO" id="GO:0060090">
    <property type="term" value="F:molecular adaptor activity"/>
    <property type="evidence" value="ECO:0007669"/>
    <property type="project" value="TreeGrafter"/>
</dbReference>
<dbReference type="InterPro" id="IPR038535">
    <property type="entry name" value="CNOT1_TTP_bind_sf"/>
</dbReference>
<feature type="domain" description="CCR4-NOT transcription complex subunit 1" evidence="8">
    <location>
        <begin position="1088"/>
        <end position="1234"/>
    </location>
</feature>
<dbReference type="FunFam" id="1.25.40.180:FF:000012">
    <property type="entry name" value="Ccr4-Not transcription complex subunit"/>
    <property type="match status" value="1"/>
</dbReference>
<evidence type="ECO:0000313" key="12">
    <source>
        <dbReference type="EMBL" id="KAG2387119.1"/>
    </source>
</evidence>
<evidence type="ECO:0000256" key="6">
    <source>
        <dbReference type="SAM" id="MobiDB-lite"/>
    </source>
</evidence>
<keyword evidence="5" id="KW-0539">Nucleus</keyword>
<organism evidence="12 13">
    <name type="scientific">Naegleria lovaniensis</name>
    <name type="common">Amoeba</name>
    <dbReference type="NCBI Taxonomy" id="51637"/>
    <lineage>
        <taxon>Eukaryota</taxon>
        <taxon>Discoba</taxon>
        <taxon>Heterolobosea</taxon>
        <taxon>Tetramitia</taxon>
        <taxon>Eutetramitia</taxon>
        <taxon>Vahlkampfiidae</taxon>
        <taxon>Naegleria</taxon>
    </lineage>
</organism>
<dbReference type="InterPro" id="IPR032194">
    <property type="entry name" value="CNOT1_HEAT"/>
</dbReference>
<keyword evidence="4" id="KW-0804">Transcription</keyword>
<dbReference type="InterPro" id="IPR007196">
    <property type="entry name" value="CCR4-Not_Not1_C"/>
</dbReference>
<dbReference type="Gene3D" id="1.25.40.840">
    <property type="entry name" value="CCR4-NOT transcription complex subunit 1 TTP binding domain"/>
    <property type="match status" value="1"/>
</dbReference>
<evidence type="ECO:0000259" key="10">
    <source>
        <dbReference type="Pfam" id="PF16417"/>
    </source>
</evidence>
<dbReference type="InterPro" id="IPR024557">
    <property type="entry name" value="CNOT1_dom_4"/>
</dbReference>
<feature type="domain" description="CCR4-NOT transcription complex subunit 1 CAF1-binding" evidence="9">
    <location>
        <begin position="800"/>
        <end position="1011"/>
    </location>
</feature>
<evidence type="ECO:0000259" key="8">
    <source>
        <dbReference type="Pfam" id="PF12842"/>
    </source>
</evidence>
<feature type="compositionally biased region" description="Basic and acidic residues" evidence="6">
    <location>
        <begin position="769"/>
        <end position="778"/>
    </location>
</feature>
<sequence length="2063" mass="235039">MGKNEYFSSDEIEKLKAHFMRSSSSSAVSTLLATGNNGHNPLPHHHHQHPVSLLPLLLPSNGQTSATTAMNSSNAIATSSISTLHLLNGNHSVVNAVRSEIIQQQHQQHKHSEFSDSNLVALVKDLGYTIMSTVDAFSRVVENCSNLNERTVGELIGMMAMNHTGLQTRADNGSIVSFLQSIGSSKVEIKENASSWNLDNFVTVMKQKDLNWKQVVACLDHPGFKLKDQKGLAMIVTIYKKITGEKLPLDVFVCRKWNNNDAQLSFILLALDAPPDIIDFSSDKLRHVDISFLPSHKNQNTTWGTIDLVETLLNLADIENINAIKRLFEAPMKQCPEQFLLALAQCNPINILLRQEVISQIVPIFVKPHKNSFSVLHKFSEVNQPLLISTLSETYRKDPTQLRRILDIAQELKILDAILDSRPFRFAIEIAILASKRDHLNLELWLLNNMERHGNEFVQEVINYLTDAIPTLKDKTSQQQATFTSDTAKIFFKCLDKARNLIVAEIFEQAYQLYQALDENLKREIATTEFQLSPEIETKTNQFFLSMFHGEITVEVGVEKLKEMKLSKTRADQEMFACVIHNLFDEYRFFSQYPENSLRVMAKLFGLIIQHNVIVAKTLKYGLICVLQALSSPDIKLFQFGLIALSQFKTRVSEWPQFCAHLRTKIPQAFQHIPDLAQYVAKSLSLIETQLPSDQYGMPGIQNTAISSPPTSISPQPNVMQQQFGTSSTFQQPSISTTPPPQISTSPTPQIPPSATLTPTTDPQTPTKTKKDEEKDKASPGIGFQLDISTLTKNVTTQEIEAPEPELADKMKFAINNLSQINLNEKSNELKNLLSPNLYPYIARYIVVNRASLEPNFHLVYAKMLSTLKLEELDKHVLKQTYIAVNALLHSERITTSLSERSLLKNLGSWLGLQTLAKNKPVLHKDLDLKSLLFEAYESGRLIVVIPFVCKILNHCAKSKVFTPPNPWVMGIVSLLVEIHAIPELKLNLKFEVEMLCKTLKLTISQVEQQNKEKEDYIPLLQGRSQLKYNNPDIHGPTSAVEPLAPIAPGKSEKLFNISQVTDTGIIITDLQDQVKIAENLSIFREQPELRKLVVVALDQTIREIIAPFVKRAVTIACRTTTETIIKDFIAEPDYNKMHRAANLMVANLASKLAVVSCKDILKNNLQNHLRTLFEAASINPSDPKLKTVIDQIVTNVSADNVNVGCAYVGQAARDKGMLDITEALQSELELRKSYASGAVMNYTNYTMPTFVQRLPEMLAPKSGLHRSHVQVYEDFERKTIFEQPREDMLPYNVAVDQAKLAFASMMEYFNQVKTQLPNISYVPAQSRFYENLNKIRSILRRSVQGGETAEALCMDVFYKLYDTDINVIREACVMVLSVLREMESESSMIQVTNLWKELTPNQKLDNATLSLIRVDLLDLVTLDNELLALVADLNHSKNAIPFYLRLIQRLVILKSTLTVADLPKSFNFVQSNLSKHQDYLAYASIIEQAAKATSNLYDNPLTILFNVASDFESPERYAVRDQHLKKFVTYLSISEMPYTPTPYYDRNHVSYSWMSLFKTANENKVLITVDFNDMFDKKVASFEDTIRPYLETAVEHFYKFGVNLPYPETFKFADGLCDFIGKLIFEQSERYDIEPEYFSKALTRFKIVLDLIIQLIMKDMELQQSKFNQRIYLRLLSGMIVQAGSYLPPPSYYMGPSYRAEYFHQNYDKHLEAHSEILCIFAQALLVLKPTKNPAFVFAWLELISHRFFMPKVLAPSCKKGLPLYHDLIIEMFKFLEPFLQAGQLNNPVKLVYKAALKILLILLHDFPEFLCDYHVSLCNVIPNTCIQMRNLILSAFPRHMKLPDPFTKDLKVESLSEINEQPTILSDYLKHFTKELPVELFESLVDKYSINSDVSLLDQIINKIKLTSQEEIAECGTSYNVPLINSIVLHVGVLSTTRHPRSQCMHSFATEVLRRMLYKVDFEGRYLVLNAMVNQLRYPNIHTYYFSCVLLNFFCEEHYIQDQITRVLIERLIVSRPHPWGLLITFIELIKNSVYKFWEKPFIHCSPEIEQMFQNVRQTCN</sequence>
<feature type="domain" description="CCR4-Not complex component Not1 C-terminal" evidence="7">
    <location>
        <begin position="1710"/>
        <end position="2058"/>
    </location>
</feature>
<evidence type="ECO:0000256" key="2">
    <source>
        <dbReference type="ARBA" id="ARBA00022491"/>
    </source>
</evidence>
<dbReference type="GO" id="GO:0030015">
    <property type="term" value="C:CCR4-NOT core complex"/>
    <property type="evidence" value="ECO:0007669"/>
    <property type="project" value="InterPro"/>
</dbReference>
<dbReference type="GO" id="GO:0000932">
    <property type="term" value="C:P-body"/>
    <property type="evidence" value="ECO:0007669"/>
    <property type="project" value="TreeGrafter"/>
</dbReference>
<evidence type="ECO:0000259" key="11">
    <source>
        <dbReference type="Pfam" id="PF16418"/>
    </source>
</evidence>
<evidence type="ECO:0000256" key="3">
    <source>
        <dbReference type="ARBA" id="ARBA00023015"/>
    </source>
</evidence>
<comment type="subcellular location">
    <subcellularLocation>
        <location evidence="1">Nucleus</location>
    </subcellularLocation>
</comment>
<evidence type="ECO:0000259" key="7">
    <source>
        <dbReference type="Pfam" id="PF04054"/>
    </source>
</evidence>
<evidence type="ECO:0000256" key="4">
    <source>
        <dbReference type="ARBA" id="ARBA00023163"/>
    </source>
</evidence>
<evidence type="ECO:0000256" key="5">
    <source>
        <dbReference type="ARBA" id="ARBA00023242"/>
    </source>
</evidence>
<keyword evidence="2" id="KW-0678">Repressor</keyword>
<dbReference type="InterPro" id="IPR032193">
    <property type="entry name" value="CNOT1_TTP_bind"/>
</dbReference>
<feature type="region of interest" description="Disordered" evidence="6">
    <location>
        <begin position="698"/>
        <end position="783"/>
    </location>
</feature>
<keyword evidence="3" id="KW-0805">Transcription regulation</keyword>
<dbReference type="Pfam" id="PF12842">
    <property type="entry name" value="DUF3819"/>
    <property type="match status" value="1"/>
</dbReference>
<dbReference type="InterPro" id="IPR040398">
    <property type="entry name" value="Not1"/>
</dbReference>
<keyword evidence="13" id="KW-1185">Reference proteome</keyword>
<proteinExistence type="predicted"/>
<protein>
    <submittedName>
        <fullName evidence="12">Uncharacterized protein</fullName>
    </submittedName>
</protein>
<dbReference type="PANTHER" id="PTHR13162:SF8">
    <property type="entry name" value="CCR4-NOT TRANSCRIPTION COMPLEX SUBUNIT 1"/>
    <property type="match status" value="1"/>
</dbReference>
<comment type="caution">
    <text evidence="12">The sequence shown here is derived from an EMBL/GenBank/DDBJ whole genome shotgun (WGS) entry which is preliminary data.</text>
</comment>
<evidence type="ECO:0000313" key="13">
    <source>
        <dbReference type="Proteomes" id="UP000816034"/>
    </source>
</evidence>
<dbReference type="GO" id="GO:0017148">
    <property type="term" value="P:negative regulation of translation"/>
    <property type="evidence" value="ECO:0007669"/>
    <property type="project" value="InterPro"/>
</dbReference>
<dbReference type="Pfam" id="PF04054">
    <property type="entry name" value="Not1"/>
    <property type="match status" value="1"/>
</dbReference>
<name>A0AA88GVY3_NAELO</name>
<dbReference type="Pfam" id="PF16418">
    <property type="entry name" value="CNOT1_HEAT"/>
    <property type="match status" value="1"/>
</dbReference>
<dbReference type="RefSeq" id="XP_044551111.1">
    <property type="nucleotide sequence ID" value="XM_044691541.1"/>
</dbReference>
<dbReference type="GO" id="GO:0005634">
    <property type="term" value="C:nucleus"/>
    <property type="evidence" value="ECO:0007669"/>
    <property type="project" value="UniProtKB-SubCell"/>
</dbReference>
<evidence type="ECO:0000259" key="9">
    <source>
        <dbReference type="Pfam" id="PF16415"/>
    </source>
</evidence>
<accession>A0AA88GVY3</accession>
<feature type="domain" description="CCR4-NOT transcription complex subunit 1 TTP binding" evidence="10">
    <location>
        <begin position="508"/>
        <end position="685"/>
    </location>
</feature>
<dbReference type="InterPro" id="IPR032191">
    <property type="entry name" value="CNOT1_CAF1_bind"/>
</dbReference>
<dbReference type="Gene3D" id="1.25.40.790">
    <property type="match status" value="1"/>
</dbReference>
<reference evidence="12 13" key="1">
    <citation type="journal article" date="2018" name="BMC Genomics">
        <title>The genome of Naegleria lovaniensis, the basis for a comparative approach to unravel pathogenicity factors of the human pathogenic amoeba N. fowleri.</title>
        <authorList>
            <person name="Liechti N."/>
            <person name="Schurch N."/>
            <person name="Bruggmann R."/>
            <person name="Wittwer M."/>
        </authorList>
    </citation>
    <scope>NUCLEOTIDE SEQUENCE [LARGE SCALE GENOMIC DNA]</scope>
    <source>
        <strain evidence="12 13">ATCC 30569</strain>
    </source>
</reference>
<dbReference type="Gene3D" id="1.25.40.180">
    <property type="match status" value="1"/>
</dbReference>
<dbReference type="EMBL" id="PYSW02000014">
    <property type="protein sequence ID" value="KAG2387119.1"/>
    <property type="molecule type" value="Genomic_DNA"/>
</dbReference>
<feature type="compositionally biased region" description="Low complexity" evidence="6">
    <location>
        <begin position="706"/>
        <end position="748"/>
    </location>
</feature>
<feature type="compositionally biased region" description="Low complexity" evidence="6">
    <location>
        <begin position="758"/>
        <end position="767"/>
    </location>
</feature>
<dbReference type="GO" id="GO:0000289">
    <property type="term" value="P:nuclear-transcribed mRNA poly(A) tail shortening"/>
    <property type="evidence" value="ECO:0007669"/>
    <property type="project" value="UniProtKB-ARBA"/>
</dbReference>
<dbReference type="Pfam" id="PF16417">
    <property type="entry name" value="CNOT1_TTP_bind"/>
    <property type="match status" value="1"/>
</dbReference>
<dbReference type="Pfam" id="PF16415">
    <property type="entry name" value="CNOT1_CAF1_bind"/>
    <property type="match status" value="1"/>
</dbReference>
<gene>
    <name evidence="12" type="ORF">C9374_002154</name>
</gene>
<dbReference type="Proteomes" id="UP000816034">
    <property type="component" value="Unassembled WGS sequence"/>
</dbReference>